<keyword evidence="3" id="KW-1003">Cell membrane</keyword>
<keyword evidence="2" id="KW-0813">Transport</keyword>
<dbReference type="AlphaFoldDB" id="A0A3S2WVT8"/>
<comment type="caution">
    <text evidence="8">The sequence shown here is derived from an EMBL/GenBank/DDBJ whole genome shotgun (WGS) entry which is preliminary data.</text>
</comment>
<protein>
    <submittedName>
        <fullName evidence="8">AEC family transporter</fullName>
    </submittedName>
</protein>
<evidence type="ECO:0000256" key="4">
    <source>
        <dbReference type="ARBA" id="ARBA00022692"/>
    </source>
</evidence>
<keyword evidence="4 7" id="KW-0812">Transmembrane</keyword>
<evidence type="ECO:0000256" key="6">
    <source>
        <dbReference type="ARBA" id="ARBA00023136"/>
    </source>
</evidence>
<evidence type="ECO:0000256" key="5">
    <source>
        <dbReference type="ARBA" id="ARBA00022989"/>
    </source>
</evidence>
<feature type="transmembrane region" description="Helical" evidence="7">
    <location>
        <begin position="268"/>
        <end position="288"/>
    </location>
</feature>
<dbReference type="OrthoDB" id="8683688at2"/>
<dbReference type="Proteomes" id="UP000288178">
    <property type="component" value="Unassembled WGS sequence"/>
</dbReference>
<evidence type="ECO:0000313" key="9">
    <source>
        <dbReference type="Proteomes" id="UP000288178"/>
    </source>
</evidence>
<dbReference type="GO" id="GO:0016020">
    <property type="term" value="C:membrane"/>
    <property type="evidence" value="ECO:0007669"/>
    <property type="project" value="UniProtKB-SubCell"/>
</dbReference>
<dbReference type="EMBL" id="SACT01000002">
    <property type="protein sequence ID" value="RVT52448.1"/>
    <property type="molecule type" value="Genomic_DNA"/>
</dbReference>
<feature type="transmembrane region" description="Helical" evidence="7">
    <location>
        <begin position="131"/>
        <end position="153"/>
    </location>
</feature>
<dbReference type="Pfam" id="PF03547">
    <property type="entry name" value="Mem_trans"/>
    <property type="match status" value="1"/>
</dbReference>
<feature type="transmembrane region" description="Helical" evidence="7">
    <location>
        <begin position="244"/>
        <end position="262"/>
    </location>
</feature>
<accession>A0A3S2WVT8</accession>
<comment type="subcellular location">
    <subcellularLocation>
        <location evidence="1">Membrane</location>
        <topology evidence="1">Multi-pass membrane protein</topology>
    </subcellularLocation>
</comment>
<name>A0A3S2WVT8_9BURK</name>
<feature type="transmembrane region" description="Helical" evidence="7">
    <location>
        <begin position="40"/>
        <end position="59"/>
    </location>
</feature>
<dbReference type="InterPro" id="IPR004776">
    <property type="entry name" value="Mem_transp_PIN-like"/>
</dbReference>
<proteinExistence type="predicted"/>
<dbReference type="GO" id="GO:0055085">
    <property type="term" value="P:transmembrane transport"/>
    <property type="evidence" value="ECO:0007669"/>
    <property type="project" value="InterPro"/>
</dbReference>
<dbReference type="PANTHER" id="PTHR36838:SF1">
    <property type="entry name" value="SLR1864 PROTEIN"/>
    <property type="match status" value="1"/>
</dbReference>
<evidence type="ECO:0000313" key="8">
    <source>
        <dbReference type="EMBL" id="RVT52448.1"/>
    </source>
</evidence>
<dbReference type="RefSeq" id="WP_128197785.1">
    <property type="nucleotide sequence ID" value="NZ_SACT01000002.1"/>
</dbReference>
<gene>
    <name evidence="8" type="ORF">ENE75_08395</name>
</gene>
<evidence type="ECO:0000256" key="1">
    <source>
        <dbReference type="ARBA" id="ARBA00004141"/>
    </source>
</evidence>
<evidence type="ECO:0000256" key="3">
    <source>
        <dbReference type="ARBA" id="ARBA00022475"/>
    </source>
</evidence>
<keyword evidence="9" id="KW-1185">Reference proteome</keyword>
<evidence type="ECO:0000256" key="2">
    <source>
        <dbReference type="ARBA" id="ARBA00022448"/>
    </source>
</evidence>
<feature type="transmembrane region" description="Helical" evidence="7">
    <location>
        <begin position="6"/>
        <end position="28"/>
    </location>
</feature>
<feature type="transmembrane region" description="Helical" evidence="7">
    <location>
        <begin position="208"/>
        <end position="232"/>
    </location>
</feature>
<keyword evidence="6 7" id="KW-0472">Membrane</keyword>
<keyword evidence="5 7" id="KW-1133">Transmembrane helix</keyword>
<dbReference type="PANTHER" id="PTHR36838">
    <property type="entry name" value="AUXIN EFFLUX CARRIER FAMILY PROTEIN"/>
    <property type="match status" value="1"/>
</dbReference>
<feature type="transmembrane region" description="Helical" evidence="7">
    <location>
        <begin position="300"/>
        <end position="323"/>
    </location>
</feature>
<organism evidence="8 9">
    <name type="scientific">Rubrivivax albus</name>
    <dbReference type="NCBI Taxonomy" id="2499835"/>
    <lineage>
        <taxon>Bacteria</taxon>
        <taxon>Pseudomonadati</taxon>
        <taxon>Pseudomonadota</taxon>
        <taxon>Betaproteobacteria</taxon>
        <taxon>Burkholderiales</taxon>
        <taxon>Sphaerotilaceae</taxon>
        <taxon>Rubrivivax</taxon>
    </lineage>
</organism>
<feature type="transmembrane region" description="Helical" evidence="7">
    <location>
        <begin position="65"/>
        <end position="88"/>
    </location>
</feature>
<feature type="transmembrane region" description="Helical" evidence="7">
    <location>
        <begin position="174"/>
        <end position="196"/>
    </location>
</feature>
<reference evidence="8 9" key="1">
    <citation type="submission" date="2019-01" db="EMBL/GenBank/DDBJ databases">
        <authorList>
            <person name="Chen W.-M."/>
        </authorList>
    </citation>
    <scope>NUCLEOTIDE SEQUENCE [LARGE SCALE GENOMIC DNA]</scope>
    <source>
        <strain evidence="8 9">ICH-3</strain>
    </source>
</reference>
<evidence type="ECO:0000256" key="7">
    <source>
        <dbReference type="SAM" id="Phobius"/>
    </source>
</evidence>
<sequence length="324" mass="34018">MTAAVFYKLLAIFLTVGVGWVAGRLRWLDSGADARDPARVLGNAAFTIFVPALLFRTTARLDFAALPWRIIAAFFVPAVLYALAVYVWQRRRAQPDTTPAAPAARMVTASFGNSVQLGIPMATALFGEPGLAIHITLVSLHALILLTLPTVLVEMDLARAQPGPRDIAATLRSTVRNTLVHPVVLPVVAGIAWNLAGLPLPAVLDETLAALGSAVVPVCLVLIGLSLAYYGVQGQWRGALQLSALKLVVLPAVVVAIAHWGFGLADLPLAVVVLMAALPTGSNALIFAQRYDTGATEATAAIVVSTLLFVLSASAWLGVLTLLG</sequence>